<dbReference type="CDD" id="cd07341">
    <property type="entry name" value="M56_BlaR1_MecR1_like"/>
    <property type="match status" value="1"/>
</dbReference>
<evidence type="ECO:0000256" key="1">
    <source>
        <dbReference type="SAM" id="Phobius"/>
    </source>
</evidence>
<comment type="caution">
    <text evidence="3">The sequence shown here is derived from an EMBL/GenBank/DDBJ whole genome shotgun (WGS) entry which is preliminary data.</text>
</comment>
<dbReference type="AlphaFoldDB" id="A0A5C6B5A2"/>
<evidence type="ECO:0000259" key="2">
    <source>
        <dbReference type="Pfam" id="PF05569"/>
    </source>
</evidence>
<keyword evidence="4" id="KW-1185">Reference proteome</keyword>
<dbReference type="Proteomes" id="UP000320735">
    <property type="component" value="Unassembled WGS sequence"/>
</dbReference>
<evidence type="ECO:0000313" key="4">
    <source>
        <dbReference type="Proteomes" id="UP000320735"/>
    </source>
</evidence>
<keyword evidence="1" id="KW-1133">Transmembrane helix</keyword>
<dbReference type="InterPro" id="IPR008756">
    <property type="entry name" value="Peptidase_M56"/>
</dbReference>
<feature type="transmembrane region" description="Helical" evidence="1">
    <location>
        <begin position="6"/>
        <end position="23"/>
    </location>
</feature>
<dbReference type="RefSeq" id="WP_146373766.1">
    <property type="nucleotide sequence ID" value="NZ_SJPP01000003.1"/>
</dbReference>
<name>A0A5C6B5A2_9PLAN</name>
<evidence type="ECO:0000313" key="3">
    <source>
        <dbReference type="EMBL" id="TWU06927.1"/>
    </source>
</evidence>
<reference evidence="3 4" key="1">
    <citation type="submission" date="2019-02" db="EMBL/GenBank/DDBJ databases">
        <title>Deep-cultivation of Planctomycetes and their phenomic and genomic characterization uncovers novel biology.</title>
        <authorList>
            <person name="Wiegand S."/>
            <person name="Jogler M."/>
            <person name="Boedeker C."/>
            <person name="Pinto D."/>
            <person name="Vollmers J."/>
            <person name="Rivas-Marin E."/>
            <person name="Kohn T."/>
            <person name="Peeters S.H."/>
            <person name="Heuer A."/>
            <person name="Rast P."/>
            <person name="Oberbeckmann S."/>
            <person name="Bunk B."/>
            <person name="Jeske O."/>
            <person name="Meyerdierks A."/>
            <person name="Storesund J.E."/>
            <person name="Kallscheuer N."/>
            <person name="Luecker S."/>
            <person name="Lage O.M."/>
            <person name="Pohl T."/>
            <person name="Merkel B.J."/>
            <person name="Hornburger P."/>
            <person name="Mueller R.-W."/>
            <person name="Bruemmer F."/>
            <person name="Labrenz M."/>
            <person name="Spormann A.M."/>
            <person name="Op Den Camp H."/>
            <person name="Overmann J."/>
            <person name="Amann R."/>
            <person name="Jetten M.S.M."/>
            <person name="Mascher T."/>
            <person name="Medema M.H."/>
            <person name="Devos D.P."/>
            <person name="Kaster A.-K."/>
            <person name="Ovreas L."/>
            <person name="Rohde M."/>
            <person name="Galperin M.Y."/>
            <person name="Jogler C."/>
        </authorList>
    </citation>
    <scope>NUCLEOTIDE SEQUENCE [LARGE SCALE GENOMIC DNA]</scope>
    <source>
        <strain evidence="3 4">CA54</strain>
    </source>
</reference>
<gene>
    <name evidence="3" type="primary">mecR1</name>
    <name evidence="3" type="ORF">CA54_53300</name>
</gene>
<dbReference type="PANTHER" id="PTHR34978:SF3">
    <property type="entry name" value="SLR0241 PROTEIN"/>
    <property type="match status" value="1"/>
</dbReference>
<accession>A0A5C6B5A2</accession>
<dbReference type="PANTHER" id="PTHR34978">
    <property type="entry name" value="POSSIBLE SENSOR-TRANSDUCER PROTEIN BLAR"/>
    <property type="match status" value="1"/>
</dbReference>
<sequence length="711" mass="79673">MMWWLTQHLIIAALLTVVVFAITRWRRIRPTIAHALWLLVLIKLLVPPLVAWPWTPLPAAVVETPIYELPTTIAAVEITSTQMPDDFFESHPLPVAATVPTISLTTMALAVWLAGAFLVVFWRSLQAIRLYRMVRRGSAAPVALQQALADAAAQLGIAPPPIQLVPGLAAPGVWCTLRPILLWPSDLAPTLSAQAIRGVLLHELAHIRRRDHLTAWLVLLGDIIWWWNPCFWITRQQLNENAELACDAWVTTTLPESRRDYANALIAYATPPSRTLSPQPALGLHSTLKKTFTRRLTMIMEETRHPRHMSRWGIFAIALFGLAVLPAWSRGEDEEAKPVVENTNVTQASHSDSTTKPIVIYIDRQGKVEMDSDALAYMLALKEPNAPKPTRELHISADLYAENNDVVKIVRDFHKLGFTRDQTTVRRKGDIMRFGRNGGRPVAADAGISVRSYPVADIVVGYNTLNLTRYNGASSPPSRNPFRGRGKVEVDFEPLIDAIYWRDGGQWAKVDDQWEELGGPGRITIDEKTQSLIIRATNEHHVVIANVLAEIRRHRLESIENYIEFLREPEAPKMLVKNEKKPLFYLVNYATVGLLVRSSLEEFDNLPERDCHQKPEGTQGGSPDTLTDVHTLMNLITEVSGIENWEVGGGQGTIKAYPANLSVIIRQTEEVHGQVQDLMSAMRKANLGRAIADGDKQAIREFTENYQAKNK</sequence>
<proteinExistence type="predicted"/>
<protein>
    <submittedName>
        <fullName evidence="3">Methicillin resistance mecR1 protein</fullName>
    </submittedName>
</protein>
<dbReference type="Pfam" id="PF05569">
    <property type="entry name" value="Peptidase_M56"/>
    <property type="match status" value="1"/>
</dbReference>
<feature type="transmembrane region" description="Helical" evidence="1">
    <location>
        <begin position="102"/>
        <end position="125"/>
    </location>
</feature>
<dbReference type="InterPro" id="IPR052173">
    <property type="entry name" value="Beta-lactam_resp_regulator"/>
</dbReference>
<dbReference type="OrthoDB" id="291597at2"/>
<feature type="transmembrane region" description="Helical" evidence="1">
    <location>
        <begin position="312"/>
        <end position="329"/>
    </location>
</feature>
<organism evidence="3 4">
    <name type="scientific">Symmachiella macrocystis</name>
    <dbReference type="NCBI Taxonomy" id="2527985"/>
    <lineage>
        <taxon>Bacteria</taxon>
        <taxon>Pseudomonadati</taxon>
        <taxon>Planctomycetota</taxon>
        <taxon>Planctomycetia</taxon>
        <taxon>Planctomycetales</taxon>
        <taxon>Planctomycetaceae</taxon>
        <taxon>Symmachiella</taxon>
    </lineage>
</organism>
<keyword evidence="1" id="KW-0472">Membrane</keyword>
<dbReference type="EMBL" id="SJPP01000003">
    <property type="protein sequence ID" value="TWU06927.1"/>
    <property type="molecule type" value="Genomic_DNA"/>
</dbReference>
<keyword evidence="1" id="KW-0812">Transmembrane</keyword>
<feature type="transmembrane region" description="Helical" evidence="1">
    <location>
        <begin position="35"/>
        <end position="54"/>
    </location>
</feature>
<feature type="domain" description="Peptidase M56" evidence="2">
    <location>
        <begin position="9"/>
        <end position="299"/>
    </location>
</feature>